<evidence type="ECO:0000313" key="3">
    <source>
        <dbReference type="EMBL" id="EFE42430.1"/>
    </source>
</evidence>
<evidence type="ECO:0000313" key="4">
    <source>
        <dbReference type="Proteomes" id="UP000008383"/>
    </source>
</evidence>
<reference evidence="4" key="1">
    <citation type="journal article" date="2011" name="Genome Biol.">
        <title>Comparative and functional genomics provide insights into the pathogenicity of dermatophytic fungi.</title>
        <authorList>
            <person name="Burmester A."/>
            <person name="Shelest E."/>
            <person name="Gloeckner G."/>
            <person name="Heddergott C."/>
            <person name="Schindler S."/>
            <person name="Staib P."/>
            <person name="Heidel A."/>
            <person name="Felder M."/>
            <person name="Petzold A."/>
            <person name="Szafranski K."/>
            <person name="Feuermann M."/>
            <person name="Pedruzzi I."/>
            <person name="Priebe S."/>
            <person name="Groth M."/>
            <person name="Winkler R."/>
            <person name="Li W."/>
            <person name="Kniemeyer O."/>
            <person name="Schroeckh V."/>
            <person name="Hertweck C."/>
            <person name="Hube B."/>
            <person name="White T.C."/>
            <person name="Platzer M."/>
            <person name="Guthke R."/>
            <person name="Heitman J."/>
            <person name="Woestemeyer J."/>
            <person name="Zipfel P.F."/>
            <person name="Monod M."/>
            <person name="Brakhage A.A."/>
        </authorList>
    </citation>
    <scope>NUCLEOTIDE SEQUENCE [LARGE SCALE GENOMIC DNA]</scope>
    <source>
        <strain evidence="4">HKI 0517</strain>
    </source>
</reference>
<dbReference type="KEGG" id="tve:TRV_02870"/>
<dbReference type="Proteomes" id="UP000008383">
    <property type="component" value="Unassembled WGS sequence"/>
</dbReference>
<keyword evidence="2" id="KW-0812">Transmembrane</keyword>
<sequence length="159" mass="17903">MHRRRERASARHSLEVTGQLTDAELDNEEDGVNDEEEDDPLRLGQSHPAVVAVAVATVVVAWSILEKRRKEAKKKRRSAARAEQREEARKKKKKKKRRSEEEAKREDETPAGVVYKVEVRQIKRAADQARPGQRKKEAAKQASAAAAFRIGATALYQGP</sequence>
<dbReference type="RefSeq" id="XP_003023048.1">
    <property type="nucleotide sequence ID" value="XM_003023002.1"/>
</dbReference>
<dbReference type="GeneID" id="9583068"/>
<gene>
    <name evidence="3" type="ORF">TRV_02870</name>
</gene>
<feature type="region of interest" description="Disordered" evidence="1">
    <location>
        <begin position="68"/>
        <end position="112"/>
    </location>
</feature>
<feature type="compositionally biased region" description="Basic and acidic residues" evidence="1">
    <location>
        <begin position="98"/>
        <end position="108"/>
    </location>
</feature>
<accession>D4D6Z2</accession>
<evidence type="ECO:0000256" key="1">
    <source>
        <dbReference type="SAM" id="MobiDB-lite"/>
    </source>
</evidence>
<feature type="compositionally biased region" description="Basic residues" evidence="1">
    <location>
        <begin position="70"/>
        <end position="79"/>
    </location>
</feature>
<dbReference type="EMBL" id="ACYE01000147">
    <property type="protein sequence ID" value="EFE42430.1"/>
    <property type="molecule type" value="Genomic_DNA"/>
</dbReference>
<keyword evidence="2" id="KW-1133">Transmembrane helix</keyword>
<dbReference type="AlphaFoldDB" id="D4D6Z2"/>
<organism evidence="3 4">
    <name type="scientific">Trichophyton verrucosum (strain HKI 0517)</name>
    <dbReference type="NCBI Taxonomy" id="663202"/>
    <lineage>
        <taxon>Eukaryota</taxon>
        <taxon>Fungi</taxon>
        <taxon>Dikarya</taxon>
        <taxon>Ascomycota</taxon>
        <taxon>Pezizomycotina</taxon>
        <taxon>Eurotiomycetes</taxon>
        <taxon>Eurotiomycetidae</taxon>
        <taxon>Onygenales</taxon>
        <taxon>Arthrodermataceae</taxon>
        <taxon>Trichophyton</taxon>
    </lineage>
</organism>
<name>D4D6Z2_TRIVH</name>
<evidence type="ECO:0000256" key="2">
    <source>
        <dbReference type="SAM" id="Phobius"/>
    </source>
</evidence>
<feature type="transmembrane region" description="Helical" evidence="2">
    <location>
        <begin position="46"/>
        <end position="65"/>
    </location>
</feature>
<keyword evidence="4" id="KW-1185">Reference proteome</keyword>
<protein>
    <submittedName>
        <fullName evidence="3">Uncharacterized protein</fullName>
    </submittedName>
</protein>
<keyword evidence="2" id="KW-0472">Membrane</keyword>
<comment type="caution">
    <text evidence="3">The sequence shown here is derived from an EMBL/GenBank/DDBJ whole genome shotgun (WGS) entry which is preliminary data.</text>
</comment>
<dbReference type="HOGENOM" id="CLU_1662079_0_0_1"/>
<feature type="compositionally biased region" description="Basic and acidic residues" evidence="1">
    <location>
        <begin position="80"/>
        <end position="89"/>
    </location>
</feature>
<feature type="region of interest" description="Disordered" evidence="1">
    <location>
        <begin position="1"/>
        <end position="45"/>
    </location>
</feature>
<proteinExistence type="predicted"/>
<feature type="compositionally biased region" description="Acidic residues" evidence="1">
    <location>
        <begin position="23"/>
        <end position="39"/>
    </location>
</feature>